<dbReference type="EMBL" id="CP011770">
    <property type="protein sequence ID" value="AKM11782.1"/>
    <property type="molecule type" value="Genomic_DNA"/>
</dbReference>
<dbReference type="InterPro" id="IPR025336">
    <property type="entry name" value="SCO4226-like"/>
</dbReference>
<gene>
    <name evidence="1" type="ORF">AB433_11730</name>
</gene>
<dbReference type="OrthoDB" id="9800027at2"/>
<evidence type="ECO:0000313" key="2">
    <source>
        <dbReference type="Proteomes" id="UP000035287"/>
    </source>
</evidence>
<dbReference type="Proteomes" id="UP000035287">
    <property type="component" value="Chromosome"/>
</dbReference>
<keyword evidence="2" id="KW-1185">Reference proteome</keyword>
<name>A0A0G3XKM2_9SPHN</name>
<dbReference type="STRING" id="1348774.AB433_11730"/>
<organism evidence="1 2">
    <name type="scientific">Croceicoccus naphthovorans</name>
    <dbReference type="NCBI Taxonomy" id="1348774"/>
    <lineage>
        <taxon>Bacteria</taxon>
        <taxon>Pseudomonadati</taxon>
        <taxon>Pseudomonadota</taxon>
        <taxon>Alphaproteobacteria</taxon>
        <taxon>Sphingomonadales</taxon>
        <taxon>Erythrobacteraceae</taxon>
        <taxon>Croceicoccus</taxon>
    </lineage>
</organism>
<reference evidence="1 2" key="1">
    <citation type="submission" date="2015-06" db="EMBL/GenBank/DDBJ databases">
        <authorList>
            <person name="Zeng Y."/>
            <person name="Huang Y."/>
        </authorList>
    </citation>
    <scope>NUCLEOTIDE SEQUENCE [LARGE SCALE GENOMIC DNA]</scope>
    <source>
        <strain evidence="1 2">PQ-2</strain>
    </source>
</reference>
<accession>A0A0G3XKM2</accession>
<sequence>MLKRYVVERAIPGVGKLTQAELAEASKTSNGALAKTPGVQWEHSYIADDQTFCIYLAENEDRIHEHAALSGFPATKITLIGGMIDPTSEGMS</sequence>
<dbReference type="AlphaFoldDB" id="A0A0G3XKM2"/>
<dbReference type="RefSeq" id="WP_047823949.1">
    <property type="nucleotide sequence ID" value="NZ_CP011770.1"/>
</dbReference>
<dbReference type="PATRIC" id="fig|1348774.3.peg.2468"/>
<evidence type="ECO:0000313" key="1">
    <source>
        <dbReference type="EMBL" id="AKM11782.1"/>
    </source>
</evidence>
<dbReference type="KEGG" id="cna:AB433_11730"/>
<protein>
    <submittedName>
        <fullName evidence="1">Membrane protein</fullName>
    </submittedName>
</protein>
<proteinExistence type="predicted"/>
<dbReference type="Pfam" id="PF14026">
    <property type="entry name" value="SCO4226-like"/>
    <property type="match status" value="1"/>
</dbReference>